<keyword evidence="17" id="KW-1185">Reference proteome</keyword>
<dbReference type="Proteomes" id="UP000628775">
    <property type="component" value="Unassembled WGS sequence"/>
</dbReference>
<dbReference type="PANTHER" id="PTHR11709">
    <property type="entry name" value="MULTI-COPPER OXIDASE"/>
    <property type="match status" value="1"/>
</dbReference>
<comment type="cofactor">
    <cofactor evidence="2 12">
        <name>Cu(2+)</name>
        <dbReference type="ChEBI" id="CHEBI:29036"/>
    </cofactor>
</comment>
<comment type="caution">
    <text evidence="16">The sequence shown here is derived from an EMBL/GenBank/DDBJ whole genome shotgun (WGS) entry which is preliminary data.</text>
</comment>
<dbReference type="CDD" id="cd11020">
    <property type="entry name" value="CuRO_1_CuNIR"/>
    <property type="match status" value="1"/>
</dbReference>
<dbReference type="SUPFAM" id="SSF49503">
    <property type="entry name" value="Cupredoxins"/>
    <property type="match status" value="2"/>
</dbReference>
<feature type="binding site" description="type 1 copper site" evidence="12">
    <location>
        <position position="165"/>
    </location>
    <ligand>
        <name>Cu cation</name>
        <dbReference type="ChEBI" id="CHEBI:23378"/>
        <label>1</label>
    </ligand>
</feature>
<evidence type="ECO:0000256" key="3">
    <source>
        <dbReference type="ARBA" id="ARBA00010609"/>
    </source>
</evidence>
<protein>
    <recommendedName>
        <fullName evidence="6">Copper-containing nitrite reductase</fullName>
        <ecNumber evidence="5">1.7.2.1</ecNumber>
    </recommendedName>
</protein>
<feature type="binding site" description="type 1 copper site" evidence="12">
    <location>
        <position position="316"/>
    </location>
    <ligand>
        <name>Cu cation</name>
        <dbReference type="ChEBI" id="CHEBI:23378"/>
        <label>1</label>
    </ligand>
</feature>
<reference evidence="16" key="2">
    <citation type="submission" date="2020-09" db="EMBL/GenBank/DDBJ databases">
        <authorList>
            <person name="Sun Q."/>
            <person name="Zhou Y."/>
        </authorList>
    </citation>
    <scope>NUCLEOTIDE SEQUENCE</scope>
    <source>
        <strain evidence="16">CGMCC 1.15371</strain>
    </source>
</reference>
<dbReference type="InterPro" id="IPR001287">
    <property type="entry name" value="NO2-reductase_Cu"/>
</dbReference>
<comment type="cofactor">
    <cofactor evidence="1 12">
        <name>Cu(+)</name>
        <dbReference type="ChEBI" id="CHEBI:49552"/>
    </cofactor>
</comment>
<feature type="binding site" description="type 1 copper site" evidence="12">
    <location>
        <position position="170"/>
    </location>
    <ligand>
        <name>Cu cation</name>
        <dbReference type="ChEBI" id="CHEBI:23378"/>
        <label>1</label>
    </ligand>
</feature>
<dbReference type="InterPro" id="IPR008972">
    <property type="entry name" value="Cupredoxin"/>
</dbReference>
<sequence length="332" mass="36805">MKKLILIIGVIVLIIIGCVVWTSHNAANHSNPPDQKEHMSQEDKWKSQPPTPVKVKRVSPHEINIGMTAQETNIRISKTATYKAWTFNGQAPGPLLVVNQGDLIHLTLTNRDKMMPHSIDLHAVQAAPSTSFTDVNPGESKTFTYHADHPGLFMYHCATQPMLQHMGNGMYGVILVKPTGGYPTDSIVDRSYVLLQNEWYKENDYASMLNGNPEEVVFSTKALYKGDRHTNGDDFTLKEQPFKAKAGERIRLYFANMGPNHFSALHIVGTVIEDAYIDGNPSNHLKGLQTVAVPPSGSVVVEFLVKKPGRYTILSHQMSDAEKGASAYIDVK</sequence>
<feature type="binding site" description="type 1 copper site" evidence="12">
    <location>
        <position position="122"/>
    </location>
    <ligand>
        <name>Cu cation</name>
        <dbReference type="ChEBI" id="CHEBI:23378"/>
        <label>1</label>
    </ligand>
</feature>
<reference evidence="16" key="1">
    <citation type="journal article" date="2014" name="Int. J. Syst. Evol. Microbiol.">
        <title>Complete genome sequence of Corynebacterium casei LMG S-19264T (=DSM 44701T), isolated from a smear-ripened cheese.</title>
        <authorList>
            <consortium name="US DOE Joint Genome Institute (JGI-PGF)"/>
            <person name="Walter F."/>
            <person name="Albersmeier A."/>
            <person name="Kalinowski J."/>
            <person name="Ruckert C."/>
        </authorList>
    </citation>
    <scope>NUCLEOTIDE SEQUENCE</scope>
    <source>
        <strain evidence="16">CGMCC 1.15371</strain>
    </source>
</reference>
<evidence type="ECO:0000256" key="13">
    <source>
        <dbReference type="SAM" id="MobiDB-lite"/>
    </source>
</evidence>
<dbReference type="InterPro" id="IPR011707">
    <property type="entry name" value="Cu-oxidase-like_N"/>
</dbReference>
<evidence type="ECO:0000313" key="17">
    <source>
        <dbReference type="Proteomes" id="UP000628775"/>
    </source>
</evidence>
<dbReference type="InterPro" id="IPR011706">
    <property type="entry name" value="Cu-oxidase_C"/>
</dbReference>
<dbReference type="Pfam" id="PF07731">
    <property type="entry name" value="Cu-oxidase_2"/>
    <property type="match status" value="1"/>
</dbReference>
<organism evidence="16 17">
    <name type="scientific">Pullulanibacillus camelliae</name>
    <dbReference type="NCBI Taxonomy" id="1707096"/>
    <lineage>
        <taxon>Bacteria</taxon>
        <taxon>Bacillati</taxon>
        <taxon>Bacillota</taxon>
        <taxon>Bacilli</taxon>
        <taxon>Bacillales</taxon>
        <taxon>Sporolactobacillaceae</taxon>
        <taxon>Pullulanibacillus</taxon>
    </lineage>
</organism>
<gene>
    <name evidence="16" type="ORF">GCM10011391_31510</name>
</gene>
<keyword evidence="8" id="KW-0677">Repeat</keyword>
<dbReference type="InterPro" id="IPR045087">
    <property type="entry name" value="Cu-oxidase_fam"/>
</dbReference>
<evidence type="ECO:0000256" key="12">
    <source>
        <dbReference type="PIRSR" id="PIRSR601287-1"/>
    </source>
</evidence>
<feature type="domain" description="Plastocyanin-like" evidence="14">
    <location>
        <begin position="225"/>
        <end position="325"/>
    </location>
</feature>
<dbReference type="Pfam" id="PF07732">
    <property type="entry name" value="Cu-oxidase_3"/>
    <property type="match status" value="1"/>
</dbReference>
<dbReference type="PROSITE" id="PS51257">
    <property type="entry name" value="PROKAR_LIPOPROTEIN"/>
    <property type="match status" value="1"/>
</dbReference>
<dbReference type="EC" id="1.7.2.1" evidence="5"/>
<evidence type="ECO:0000313" key="16">
    <source>
        <dbReference type="EMBL" id="GGE50446.1"/>
    </source>
</evidence>
<comment type="catalytic activity">
    <reaction evidence="11">
        <text>nitric oxide + Fe(III)-[cytochrome c] + H2O = Fe(II)-[cytochrome c] + nitrite + 2 H(+)</text>
        <dbReference type="Rhea" id="RHEA:15233"/>
        <dbReference type="Rhea" id="RHEA-COMP:10350"/>
        <dbReference type="Rhea" id="RHEA-COMP:14399"/>
        <dbReference type="ChEBI" id="CHEBI:15377"/>
        <dbReference type="ChEBI" id="CHEBI:15378"/>
        <dbReference type="ChEBI" id="CHEBI:16301"/>
        <dbReference type="ChEBI" id="CHEBI:16480"/>
        <dbReference type="ChEBI" id="CHEBI:29033"/>
        <dbReference type="ChEBI" id="CHEBI:29034"/>
        <dbReference type="EC" id="1.7.2.1"/>
    </reaction>
</comment>
<dbReference type="AlphaFoldDB" id="A0A8J2YLB0"/>
<evidence type="ECO:0000256" key="9">
    <source>
        <dbReference type="ARBA" id="ARBA00023002"/>
    </source>
</evidence>
<feature type="binding site" description="type 1 copper site" evidence="12">
    <location>
        <position position="117"/>
    </location>
    <ligand>
        <name>Cu cation</name>
        <dbReference type="ChEBI" id="CHEBI:23378"/>
        <label>1</label>
    </ligand>
</feature>
<evidence type="ECO:0000256" key="11">
    <source>
        <dbReference type="ARBA" id="ARBA00049340"/>
    </source>
</evidence>
<dbReference type="GO" id="GO:0005507">
    <property type="term" value="F:copper ion binding"/>
    <property type="evidence" value="ECO:0007669"/>
    <property type="project" value="InterPro"/>
</dbReference>
<feature type="binding site" description="type 1 copper site" evidence="12">
    <location>
        <position position="156"/>
    </location>
    <ligand>
        <name>Cu cation</name>
        <dbReference type="ChEBI" id="CHEBI:23378"/>
        <label>1</label>
    </ligand>
</feature>
<evidence type="ECO:0000259" key="15">
    <source>
        <dbReference type="Pfam" id="PF07732"/>
    </source>
</evidence>
<feature type="binding site" description="type 1 copper site" evidence="12">
    <location>
        <position position="157"/>
    </location>
    <ligand>
        <name>Cu cation</name>
        <dbReference type="ChEBI" id="CHEBI:23378"/>
        <label>1</label>
    </ligand>
</feature>
<feature type="region of interest" description="Disordered" evidence="13">
    <location>
        <begin position="30"/>
        <end position="56"/>
    </location>
</feature>
<comment type="similarity">
    <text evidence="3">Belongs to the multicopper oxidase family.</text>
</comment>
<proteinExistence type="inferred from homology"/>
<accession>A0A8J2YLB0</accession>
<keyword evidence="9" id="KW-0560">Oxidoreductase</keyword>
<dbReference type="PRINTS" id="PR00695">
    <property type="entry name" value="CUNO2RDTASE"/>
</dbReference>
<dbReference type="CDD" id="cd04208">
    <property type="entry name" value="CuRO_2_CuNIR"/>
    <property type="match status" value="1"/>
</dbReference>
<feature type="domain" description="Plastocyanin-like" evidence="15">
    <location>
        <begin position="69"/>
        <end position="179"/>
    </location>
</feature>
<dbReference type="Gene3D" id="2.60.40.420">
    <property type="entry name" value="Cupredoxins - blue copper proteins"/>
    <property type="match status" value="2"/>
</dbReference>
<evidence type="ECO:0000256" key="7">
    <source>
        <dbReference type="ARBA" id="ARBA00022723"/>
    </source>
</evidence>
<dbReference type="EMBL" id="BMIR01000018">
    <property type="protein sequence ID" value="GGE50446.1"/>
    <property type="molecule type" value="Genomic_DNA"/>
</dbReference>
<dbReference type="RefSeq" id="WP_188696404.1">
    <property type="nucleotide sequence ID" value="NZ_BMIR01000018.1"/>
</dbReference>
<dbReference type="PANTHER" id="PTHR11709:SF394">
    <property type="entry name" value="FI03373P-RELATED"/>
    <property type="match status" value="1"/>
</dbReference>
<evidence type="ECO:0000256" key="5">
    <source>
        <dbReference type="ARBA" id="ARBA00011882"/>
    </source>
</evidence>
<keyword evidence="7 12" id="KW-0479">Metal-binding</keyword>
<feature type="compositionally biased region" description="Basic and acidic residues" evidence="13">
    <location>
        <begin position="34"/>
        <end position="46"/>
    </location>
</feature>
<evidence type="ECO:0000256" key="10">
    <source>
        <dbReference type="ARBA" id="ARBA00023008"/>
    </source>
</evidence>
<evidence type="ECO:0000256" key="1">
    <source>
        <dbReference type="ARBA" id="ARBA00001960"/>
    </source>
</evidence>
<comment type="subunit">
    <text evidence="4">Homotrimer.</text>
</comment>
<evidence type="ECO:0000259" key="14">
    <source>
        <dbReference type="Pfam" id="PF07731"/>
    </source>
</evidence>
<evidence type="ECO:0000256" key="6">
    <source>
        <dbReference type="ARBA" id="ARBA00017290"/>
    </source>
</evidence>
<evidence type="ECO:0000256" key="8">
    <source>
        <dbReference type="ARBA" id="ARBA00022737"/>
    </source>
</evidence>
<evidence type="ECO:0000256" key="4">
    <source>
        <dbReference type="ARBA" id="ARBA00011233"/>
    </source>
</evidence>
<keyword evidence="10 12" id="KW-0186">Copper</keyword>
<dbReference type="GO" id="GO:0050421">
    <property type="term" value="F:nitrite reductase (NO-forming) activity"/>
    <property type="evidence" value="ECO:0007669"/>
    <property type="project" value="UniProtKB-EC"/>
</dbReference>
<evidence type="ECO:0000256" key="2">
    <source>
        <dbReference type="ARBA" id="ARBA00001973"/>
    </source>
</evidence>
<name>A0A8J2YLB0_9BACL</name>